<dbReference type="AlphaFoldDB" id="A0A8J3CL84"/>
<sequence length="105" mass="11724">MNDQNPKPRSRSRQRGTRYQRAQDRRIAQKKADQRFYNVIFGLIGACVLVVLGLAMIASSGNAPQVGGGETLFQTVFLGLTVLEIGGLVLVAIIAFFMWRRITKR</sequence>
<organism evidence="3 4">
    <name type="scientific">Algimonas arctica</name>
    <dbReference type="NCBI Taxonomy" id="1479486"/>
    <lineage>
        <taxon>Bacteria</taxon>
        <taxon>Pseudomonadati</taxon>
        <taxon>Pseudomonadota</taxon>
        <taxon>Alphaproteobacteria</taxon>
        <taxon>Maricaulales</taxon>
        <taxon>Robiginitomaculaceae</taxon>
        <taxon>Algimonas</taxon>
    </lineage>
</organism>
<evidence type="ECO:0000256" key="2">
    <source>
        <dbReference type="SAM" id="Phobius"/>
    </source>
</evidence>
<evidence type="ECO:0000313" key="4">
    <source>
        <dbReference type="Proteomes" id="UP000634004"/>
    </source>
</evidence>
<dbReference type="Proteomes" id="UP000634004">
    <property type="component" value="Unassembled WGS sequence"/>
</dbReference>
<feature type="transmembrane region" description="Helical" evidence="2">
    <location>
        <begin position="36"/>
        <end position="57"/>
    </location>
</feature>
<keyword evidence="2" id="KW-0472">Membrane</keyword>
<reference evidence="3" key="1">
    <citation type="journal article" date="2014" name="Int. J. Syst. Evol. Microbiol.">
        <title>Complete genome sequence of Corynebacterium casei LMG S-19264T (=DSM 44701T), isolated from a smear-ripened cheese.</title>
        <authorList>
            <consortium name="US DOE Joint Genome Institute (JGI-PGF)"/>
            <person name="Walter F."/>
            <person name="Albersmeier A."/>
            <person name="Kalinowski J."/>
            <person name="Ruckert C."/>
        </authorList>
    </citation>
    <scope>NUCLEOTIDE SEQUENCE</scope>
    <source>
        <strain evidence="3">KCTC 32513</strain>
    </source>
</reference>
<proteinExistence type="predicted"/>
<reference evidence="3" key="2">
    <citation type="submission" date="2020-09" db="EMBL/GenBank/DDBJ databases">
        <authorList>
            <person name="Sun Q."/>
            <person name="Kim S."/>
        </authorList>
    </citation>
    <scope>NUCLEOTIDE SEQUENCE</scope>
    <source>
        <strain evidence="3">KCTC 32513</strain>
    </source>
</reference>
<keyword evidence="2" id="KW-1133">Transmembrane helix</keyword>
<name>A0A8J3CL84_9PROT</name>
<comment type="caution">
    <text evidence="3">The sequence shown here is derived from an EMBL/GenBank/DDBJ whole genome shotgun (WGS) entry which is preliminary data.</text>
</comment>
<dbReference type="RefSeq" id="WP_189494807.1">
    <property type="nucleotide sequence ID" value="NZ_BMZH01000001.1"/>
</dbReference>
<feature type="region of interest" description="Disordered" evidence="1">
    <location>
        <begin position="1"/>
        <end position="26"/>
    </location>
</feature>
<feature type="compositionally biased region" description="Basic residues" evidence="1">
    <location>
        <begin position="8"/>
        <end position="18"/>
    </location>
</feature>
<accession>A0A8J3CL84</accession>
<gene>
    <name evidence="3" type="ORF">GCM10009069_03650</name>
</gene>
<protein>
    <submittedName>
        <fullName evidence="3">Uncharacterized protein</fullName>
    </submittedName>
</protein>
<evidence type="ECO:0000256" key="1">
    <source>
        <dbReference type="SAM" id="MobiDB-lite"/>
    </source>
</evidence>
<keyword evidence="4" id="KW-1185">Reference proteome</keyword>
<evidence type="ECO:0000313" key="3">
    <source>
        <dbReference type="EMBL" id="GHA83619.1"/>
    </source>
</evidence>
<feature type="transmembrane region" description="Helical" evidence="2">
    <location>
        <begin position="77"/>
        <end position="99"/>
    </location>
</feature>
<keyword evidence="2" id="KW-0812">Transmembrane</keyword>
<dbReference type="EMBL" id="BMZH01000001">
    <property type="protein sequence ID" value="GHA83619.1"/>
    <property type="molecule type" value="Genomic_DNA"/>
</dbReference>